<dbReference type="PANTHER" id="PTHR31503">
    <property type="entry name" value="VACUOLAR CALCIUM ION TRANSPORTER"/>
    <property type="match status" value="1"/>
</dbReference>
<feature type="compositionally biased region" description="Basic and acidic residues" evidence="9">
    <location>
        <begin position="53"/>
        <end position="78"/>
    </location>
</feature>
<comment type="subcellular location">
    <subcellularLocation>
        <location evidence="1">Endomembrane system</location>
        <topology evidence="1">Multi-pass membrane protein</topology>
    </subcellularLocation>
</comment>
<dbReference type="Gene3D" id="1.20.1420.30">
    <property type="entry name" value="NCX, central ion-binding region"/>
    <property type="match status" value="2"/>
</dbReference>
<dbReference type="Gene3D" id="1.10.238.10">
    <property type="entry name" value="EF-hand"/>
    <property type="match status" value="1"/>
</dbReference>
<evidence type="ECO:0000256" key="9">
    <source>
        <dbReference type="SAM" id="MobiDB-lite"/>
    </source>
</evidence>
<evidence type="ECO:0000256" key="5">
    <source>
        <dbReference type="ARBA" id="ARBA00022837"/>
    </source>
</evidence>
<dbReference type="CDD" id="cd16180">
    <property type="entry name" value="EFh_PEF_Group_I"/>
    <property type="match status" value="1"/>
</dbReference>
<accession>J5SDB4</accession>
<dbReference type="HOGENOM" id="CLU_282582_0_0_1"/>
<protein>
    <submittedName>
        <fullName evidence="12">Calcium ion transporter</fullName>
    </submittedName>
</protein>
<dbReference type="PANTHER" id="PTHR31503:SF20">
    <property type="entry name" value="CA(2+)_H(+) EXCHANGER, PUTATIVE (EUROFUNG)-RELATED"/>
    <property type="match status" value="1"/>
</dbReference>
<evidence type="ECO:0000313" key="13">
    <source>
        <dbReference type="Proteomes" id="UP000002748"/>
    </source>
</evidence>
<comment type="caution">
    <text evidence="12">The sequence shown here is derived from an EMBL/GenBank/DDBJ whole genome shotgun (WGS) entry which is preliminary data.</text>
</comment>
<evidence type="ECO:0000256" key="3">
    <source>
        <dbReference type="ARBA" id="ARBA00022448"/>
    </source>
</evidence>
<dbReference type="InterPro" id="IPR044880">
    <property type="entry name" value="NCX_ion-bd_dom_sf"/>
</dbReference>
<dbReference type="SMART" id="SM00054">
    <property type="entry name" value="EFh"/>
    <property type="match status" value="2"/>
</dbReference>
<dbReference type="InterPro" id="IPR002048">
    <property type="entry name" value="EF_hand_dom"/>
</dbReference>
<dbReference type="GO" id="GO:0005509">
    <property type="term" value="F:calcium ion binding"/>
    <property type="evidence" value="ECO:0007669"/>
    <property type="project" value="InterPro"/>
</dbReference>
<dbReference type="PROSITE" id="PS50222">
    <property type="entry name" value="EF_HAND_2"/>
    <property type="match status" value="1"/>
</dbReference>
<feature type="compositionally biased region" description="Low complexity" evidence="9">
    <location>
        <begin position="79"/>
        <end position="103"/>
    </location>
</feature>
<dbReference type="AlphaFoldDB" id="J5SDB4"/>
<feature type="transmembrane region" description="Helical" evidence="10">
    <location>
        <begin position="610"/>
        <end position="628"/>
    </location>
</feature>
<dbReference type="GeneID" id="25990059"/>
<dbReference type="PROSITE" id="PS00018">
    <property type="entry name" value="EF_HAND_1"/>
    <property type="match status" value="2"/>
</dbReference>
<feature type="compositionally biased region" description="Low complexity" evidence="9">
    <location>
        <begin position="112"/>
        <end position="128"/>
    </location>
</feature>
<dbReference type="KEGG" id="tasa:A1Q1_06547"/>
<proteinExistence type="inferred from homology"/>
<feature type="compositionally biased region" description="Low complexity" evidence="9">
    <location>
        <begin position="856"/>
        <end position="883"/>
    </location>
</feature>
<dbReference type="InterPro" id="IPR004837">
    <property type="entry name" value="NaCa_Exmemb"/>
</dbReference>
<feature type="transmembrane region" description="Helical" evidence="10">
    <location>
        <begin position="929"/>
        <end position="947"/>
    </location>
</feature>
<dbReference type="Proteomes" id="UP000002748">
    <property type="component" value="Unassembled WGS sequence"/>
</dbReference>
<evidence type="ECO:0000256" key="2">
    <source>
        <dbReference type="ARBA" id="ARBA00008170"/>
    </source>
</evidence>
<dbReference type="VEuPathDB" id="FungiDB:A1Q1_06547"/>
<evidence type="ECO:0000256" key="7">
    <source>
        <dbReference type="ARBA" id="ARBA00023065"/>
    </source>
</evidence>
<keyword evidence="3" id="KW-0813">Transport</keyword>
<keyword evidence="4 10" id="KW-0812">Transmembrane</keyword>
<feature type="transmembrane region" description="Helical" evidence="10">
    <location>
        <begin position="1001"/>
        <end position="1018"/>
    </location>
</feature>
<keyword evidence="5" id="KW-0106">Calcium</keyword>
<feature type="transmembrane region" description="Helical" evidence="10">
    <location>
        <begin position="671"/>
        <end position="692"/>
    </location>
</feature>
<evidence type="ECO:0000256" key="8">
    <source>
        <dbReference type="ARBA" id="ARBA00023136"/>
    </source>
</evidence>
<evidence type="ECO:0000313" key="12">
    <source>
        <dbReference type="EMBL" id="EJT45086.1"/>
    </source>
</evidence>
<feature type="transmembrane region" description="Helical" evidence="10">
    <location>
        <begin position="895"/>
        <end position="917"/>
    </location>
</feature>
<dbReference type="SUPFAM" id="SSF47473">
    <property type="entry name" value="EF-hand"/>
    <property type="match status" value="1"/>
</dbReference>
<reference evidence="12 13" key="1">
    <citation type="journal article" date="2012" name="Eukaryot. Cell">
        <title>Draft genome sequence of CBS 2479, the standard type strain of Trichosporon asahii.</title>
        <authorList>
            <person name="Yang R.Y."/>
            <person name="Li H.T."/>
            <person name="Zhu H."/>
            <person name="Zhou G.P."/>
            <person name="Wang M."/>
            <person name="Wang L."/>
        </authorList>
    </citation>
    <scope>NUCLEOTIDE SEQUENCE [LARGE SCALE GENOMIC DNA]</scope>
    <source>
        <strain evidence="13">ATCC 90039 / CBS 2479 / JCM 2466 / KCTC 7840 / NCYC 2677 / UAMH 7654</strain>
    </source>
</reference>
<name>J5SDB4_TRIAS</name>
<evidence type="ECO:0000259" key="11">
    <source>
        <dbReference type="PROSITE" id="PS50222"/>
    </source>
</evidence>
<dbReference type="OrthoDB" id="1699231at2759"/>
<feature type="transmembrane region" description="Helical" evidence="10">
    <location>
        <begin position="967"/>
        <end position="989"/>
    </location>
</feature>
<dbReference type="InterPro" id="IPR004713">
    <property type="entry name" value="CaH_exchang"/>
</dbReference>
<dbReference type="GO" id="GO:0006874">
    <property type="term" value="P:intracellular calcium ion homeostasis"/>
    <property type="evidence" value="ECO:0007669"/>
    <property type="project" value="TreeGrafter"/>
</dbReference>
<dbReference type="Pfam" id="PF13499">
    <property type="entry name" value="EF-hand_7"/>
    <property type="match status" value="1"/>
</dbReference>
<feature type="region of interest" description="Disordered" evidence="9">
    <location>
        <begin position="843"/>
        <end position="889"/>
    </location>
</feature>
<dbReference type="InterPro" id="IPR011992">
    <property type="entry name" value="EF-hand-dom_pair"/>
</dbReference>
<feature type="transmembrane region" description="Helical" evidence="10">
    <location>
        <begin position="704"/>
        <end position="727"/>
    </location>
</feature>
<dbReference type="InterPro" id="IPR018247">
    <property type="entry name" value="EF_Hand_1_Ca_BS"/>
</dbReference>
<evidence type="ECO:0000256" key="6">
    <source>
        <dbReference type="ARBA" id="ARBA00022989"/>
    </source>
</evidence>
<dbReference type="GO" id="GO:0000329">
    <property type="term" value="C:fungal-type vacuole membrane"/>
    <property type="evidence" value="ECO:0007669"/>
    <property type="project" value="TreeGrafter"/>
</dbReference>
<sequence length="1105" mass="121183">MAYLGRPSGGDSPFAIGDRAMRDTSSPQPPTQRNPIPRSNYMATPSPYGSVSEEARRRYEERYARKRAEEEAKRREEAIAQQQAQQPQQPPLQANQLPPRQQQYSARPPPQQMYQQGQPPQYAGGHPQQRPPPQRQYSGHGPPPRQQEMYQQQPPQQQQQQQQYHPQQSPTQQYHQQGRQPSYQGQGGYQSPPPDPADNSFTQFDSSRTGQLSSYDLQRLLEKDATMEAREDCVKMLMSIFDTDRSGSINFMEFEGLYRYIQDWHGIFGRFDQDQSGLIDRRELHDALEGFGFSLPSDMVRKLEKRFAPPPKAGGNQNTGISFDRFLMACVTVKHYTEAFRNFDPNGTGRATMDYNSYLTIRWTLCWTRRRSWLLRDESVDSKEGVSPIYARGVKHCDDRRSMRYASEMCLVLKRWPADVRSASAAAMSYGAPFSASPLSTPNVGEDTDVPPLDNATYSNTTPHTSSPLASIPAGSPPPAINAPQTDNGYLAPPQAPSAQFSPQQRPVRSSTQPMAPVVRENSGPIQLPRRRRTHPVSRNTEDMPAVQRVVSDLFTPERKVGPAPTFWQSIRAFFTSSWILSVTQAAQLIVDDARGMIRLRLRQMAQLEPSSNVLLVFIPVGWALHFVKSGGNKSISDTAVFCVNFIAIIPLAGLLGFSTEEVAMRVGQTLGGLINATLGNAVELIVAIIALIKCEIAVTQSSLIGSILSNLLLVLGMCFFAGGIKYSEQTVKGTVGQLNASLLLVSVIAVLIPSAFHFSINSSNTQNGDARLTQEVEQKDILSMSHGVAVILLVIYCSSLIFQDEEVSLSTPYGPEMSAVPGRVKNKAKRVRRRIRIPRRKAPTDVETAAVKVEPGATTTATSGPNGTTLDRVSSGSSSSSADSDDEEIPQMNLPVTIAMMIVTAVIVGVTAEFMVSAIDGLVESNPSLSAEFVGLILLPIVSNAAEHFTAVSVSVKDKIDLSIAVAVGSSIQVAMFVIPVVQLLAWCISKPMTMLFDPFEAVVLFFSVLIVNQTLADGRSNWMEGVVLMLLYLLIAIAFWCKYPRGGGPKAAEGPTPQTSDAPSSLLGPAGPSWASASIKRAKDDEMLPETVLQFCGNDLVPG</sequence>
<keyword evidence="8 10" id="KW-0472">Membrane</keyword>
<dbReference type="FunFam" id="1.20.1420.30:FF:000024">
    <property type="entry name" value="Calcium/proton exchanger, variant"/>
    <property type="match status" value="1"/>
</dbReference>
<dbReference type="Pfam" id="PF01699">
    <property type="entry name" value="Na_Ca_ex"/>
    <property type="match status" value="2"/>
</dbReference>
<feature type="transmembrane region" description="Helical" evidence="10">
    <location>
        <begin position="640"/>
        <end position="659"/>
    </location>
</feature>
<organism evidence="12 13">
    <name type="scientific">Trichosporon asahii var. asahii (strain ATCC 90039 / CBS 2479 / JCM 2466 / KCTC 7840 / NBRC 103889/ NCYC 2677 / UAMH 7654)</name>
    <name type="common">Yeast</name>
    <dbReference type="NCBI Taxonomy" id="1186058"/>
    <lineage>
        <taxon>Eukaryota</taxon>
        <taxon>Fungi</taxon>
        <taxon>Dikarya</taxon>
        <taxon>Basidiomycota</taxon>
        <taxon>Agaricomycotina</taxon>
        <taxon>Tremellomycetes</taxon>
        <taxon>Trichosporonales</taxon>
        <taxon>Trichosporonaceae</taxon>
        <taxon>Trichosporon</taxon>
    </lineage>
</organism>
<evidence type="ECO:0000256" key="10">
    <source>
        <dbReference type="SAM" id="Phobius"/>
    </source>
</evidence>
<evidence type="ECO:0000256" key="4">
    <source>
        <dbReference type="ARBA" id="ARBA00022692"/>
    </source>
</evidence>
<keyword evidence="7" id="KW-0406">Ion transport</keyword>
<feature type="compositionally biased region" description="Low complexity" evidence="9">
    <location>
        <begin position="146"/>
        <end position="184"/>
    </location>
</feature>
<feature type="transmembrane region" description="Helical" evidence="10">
    <location>
        <begin position="739"/>
        <end position="761"/>
    </location>
</feature>
<dbReference type="GO" id="GO:0012505">
    <property type="term" value="C:endomembrane system"/>
    <property type="evidence" value="ECO:0007669"/>
    <property type="project" value="UniProtKB-SubCell"/>
</dbReference>
<keyword evidence="6 10" id="KW-1133">Transmembrane helix</keyword>
<gene>
    <name evidence="12" type="ORF">A1Q1_06547</name>
</gene>
<feature type="compositionally biased region" description="Polar residues" evidence="9">
    <location>
        <begin position="456"/>
        <end position="465"/>
    </location>
</feature>
<feature type="compositionally biased region" description="Polar residues" evidence="9">
    <location>
        <begin position="199"/>
        <end position="209"/>
    </location>
</feature>
<dbReference type="RefSeq" id="XP_014177136.1">
    <property type="nucleotide sequence ID" value="XM_014321661.1"/>
</dbReference>
<feature type="domain" description="EF-hand" evidence="11">
    <location>
        <begin position="259"/>
        <end position="294"/>
    </location>
</feature>
<feature type="region of interest" description="Disordered" evidence="9">
    <location>
        <begin position="1052"/>
        <end position="1076"/>
    </location>
</feature>
<dbReference type="EMBL" id="ALBS01000335">
    <property type="protein sequence ID" value="EJT45086.1"/>
    <property type="molecule type" value="Genomic_DNA"/>
</dbReference>
<evidence type="ECO:0000256" key="1">
    <source>
        <dbReference type="ARBA" id="ARBA00004127"/>
    </source>
</evidence>
<feature type="transmembrane region" description="Helical" evidence="10">
    <location>
        <begin position="782"/>
        <end position="803"/>
    </location>
</feature>
<feature type="region of interest" description="Disordered" evidence="9">
    <location>
        <begin position="1"/>
        <end position="209"/>
    </location>
</feature>
<comment type="similarity">
    <text evidence="2">Belongs to the Ca(2+):cation antiporter (CaCA) (TC 2.A.19) family.</text>
</comment>
<feature type="region of interest" description="Disordered" evidence="9">
    <location>
        <begin position="435"/>
        <end position="539"/>
    </location>
</feature>
<dbReference type="GO" id="GO:0015369">
    <property type="term" value="F:calcium:proton antiporter activity"/>
    <property type="evidence" value="ECO:0007669"/>
    <property type="project" value="UniProtKB-ARBA"/>
</dbReference>
<feature type="transmembrane region" description="Helical" evidence="10">
    <location>
        <begin position="1024"/>
        <end position="1043"/>
    </location>
</feature>